<dbReference type="GeneID" id="5478135"/>
<comment type="caution">
    <text evidence="2">The sequence shown here is derived from an EMBL/GenBank/DDBJ whole genome shotgun (WGS) entry which is preliminary data.</text>
</comment>
<dbReference type="Gene3D" id="3.10.110.10">
    <property type="entry name" value="Ubiquitin Conjugating Enzyme"/>
    <property type="match status" value="1"/>
</dbReference>
<accession>A7ATS7</accession>
<dbReference type="Proteomes" id="UP000002173">
    <property type="component" value="Unassembled WGS sequence"/>
</dbReference>
<dbReference type="InterPro" id="IPR040213">
    <property type="entry name" value="GIR2-like"/>
</dbReference>
<feature type="domain" description="RWD" evidence="1">
    <location>
        <begin position="8"/>
        <end position="113"/>
    </location>
</feature>
<dbReference type="PANTHER" id="PTHR12292">
    <property type="entry name" value="RWD DOMAIN-CONTAINING PROTEIN"/>
    <property type="match status" value="1"/>
</dbReference>
<organism evidence="2 3">
    <name type="scientific">Babesia bovis</name>
    <dbReference type="NCBI Taxonomy" id="5865"/>
    <lineage>
        <taxon>Eukaryota</taxon>
        <taxon>Sar</taxon>
        <taxon>Alveolata</taxon>
        <taxon>Apicomplexa</taxon>
        <taxon>Aconoidasida</taxon>
        <taxon>Piroplasmida</taxon>
        <taxon>Babesiidae</taxon>
        <taxon>Babesia</taxon>
    </lineage>
</organism>
<evidence type="ECO:0000313" key="3">
    <source>
        <dbReference type="Proteomes" id="UP000002173"/>
    </source>
</evidence>
<evidence type="ECO:0000259" key="1">
    <source>
        <dbReference type="PROSITE" id="PS50908"/>
    </source>
</evidence>
<dbReference type="KEGG" id="bbo:BBOV_II003830"/>
<dbReference type="EMBL" id="AAXT01000003">
    <property type="protein sequence ID" value="EDO06338.1"/>
    <property type="molecule type" value="Genomic_DNA"/>
</dbReference>
<dbReference type="SUPFAM" id="SSF54495">
    <property type="entry name" value="UBC-like"/>
    <property type="match status" value="1"/>
</dbReference>
<dbReference type="Pfam" id="PF05773">
    <property type="entry name" value="RWD"/>
    <property type="match status" value="1"/>
</dbReference>
<gene>
    <name evidence="2" type="ORF">BBOV_II003830</name>
</gene>
<dbReference type="OMA" id="GEAKWCN"/>
<protein>
    <submittedName>
        <fullName evidence="2">RWD domain containing protein</fullName>
    </submittedName>
</protein>
<dbReference type="PROSITE" id="PS50908">
    <property type="entry name" value="RWD"/>
    <property type="match status" value="1"/>
</dbReference>
<dbReference type="SMART" id="SM00591">
    <property type="entry name" value="RWD"/>
    <property type="match status" value="1"/>
</dbReference>
<dbReference type="InterPro" id="IPR006575">
    <property type="entry name" value="RWD_dom"/>
</dbReference>
<proteinExistence type="predicted"/>
<name>A7ATS7_BABBO</name>
<dbReference type="InterPro" id="IPR016135">
    <property type="entry name" value="UBQ-conjugating_enzyme/RWD"/>
</dbReference>
<dbReference type="FunCoup" id="A7ATS7">
    <property type="interactions" value="222"/>
</dbReference>
<dbReference type="InParanoid" id="A7ATS7"/>
<sequence length="225" mass="25330">MDDSERAMEIDALSAIFMEGEELQIINENEIVITCDPRGHDESHSCSMIIKFTLPDGYPGEDSPQYKVIDAVRVSDEDMETIVGIIEDVIEQNRGMPVLYTIIEAVNEHLAICAQRSEQSEANSVQTADDDTSANVDTGLQIKQLCPETERVTKEMFEEWSAKFRLEMIQKGVWRDIDAASSKGQMTGKEIFEAKPENIDLGENGNVFWNNEALYEDDIDVEALE</sequence>
<reference evidence="2 3" key="1">
    <citation type="journal article" date="2007" name="PLoS Pathog.">
        <title>Genome sequence of Babesia bovis and comparative analysis of apicomplexan hemoprotozoa.</title>
        <authorList>
            <person name="Brayton K.A."/>
            <person name="Lau A.O.T."/>
            <person name="Herndon D.R."/>
            <person name="Hannick L."/>
            <person name="Kappmeyer L.S."/>
            <person name="Berens S.J."/>
            <person name="Bidwell S.L."/>
            <person name="Brown W.C."/>
            <person name="Crabtree J."/>
            <person name="Fadrosh D."/>
            <person name="Feldblum T."/>
            <person name="Forberger H.A."/>
            <person name="Haas B.J."/>
            <person name="Howell J.M."/>
            <person name="Khouri H."/>
            <person name="Koo H."/>
            <person name="Mann D.J."/>
            <person name="Norimine J."/>
            <person name="Paulsen I.T."/>
            <person name="Radune D."/>
            <person name="Ren Q."/>
            <person name="Smith R.K. Jr."/>
            <person name="Suarez C.E."/>
            <person name="White O."/>
            <person name="Wortman J.R."/>
            <person name="Knowles D.P. Jr."/>
            <person name="McElwain T.F."/>
            <person name="Nene V.M."/>
        </authorList>
    </citation>
    <scope>NUCLEOTIDE SEQUENCE [LARGE SCALE GENOMIC DNA]</scope>
    <source>
        <strain evidence="2">T2Bo</strain>
    </source>
</reference>
<evidence type="ECO:0000313" key="2">
    <source>
        <dbReference type="EMBL" id="EDO06338.1"/>
    </source>
</evidence>
<dbReference type="RefSeq" id="XP_001609906.1">
    <property type="nucleotide sequence ID" value="XM_001609856.1"/>
</dbReference>
<dbReference type="AlphaFoldDB" id="A7ATS7"/>
<keyword evidence="3" id="KW-1185">Reference proteome</keyword>
<dbReference type="CDD" id="cd23821">
    <property type="entry name" value="RWD_IMPACT"/>
    <property type="match status" value="1"/>
</dbReference>
<dbReference type="STRING" id="5865.A7ATS7"/>
<reference evidence="3" key="2">
    <citation type="journal article" date="2020" name="Data Brief">
        <title>Transcriptome dataset of Babesia bovis life stages within vertebrate and invertebrate hosts.</title>
        <authorList>
            <person name="Ueti M.W."/>
            <person name="Johnson W.C."/>
            <person name="Kappmeyer L.S."/>
            <person name="Herndon D.R."/>
            <person name="Mousel M.R."/>
            <person name="Reif K.E."/>
            <person name="Taus N.S."/>
            <person name="Ifeonu O.O."/>
            <person name="Silva J.C."/>
            <person name="Suarez C.E."/>
            <person name="Brayton K.A."/>
        </authorList>
    </citation>
    <scope>NUCLEOTIDE SEQUENCE [LARGE SCALE GENOMIC DNA]</scope>
</reference>
<dbReference type="eggNOG" id="KOG4018">
    <property type="taxonomic scope" value="Eukaryota"/>
</dbReference>
<reference evidence="3" key="3">
    <citation type="journal article" date="2021" name="Int. J. Parasitol.">
        <title>Comparative analysis of gene expression between Babesia bovis blood stages and kinetes allowed by improved genome annotation.</title>
        <authorList>
            <person name="Ueti M.W."/>
            <person name="Johnson W.C."/>
            <person name="Kappmeyer L.S."/>
            <person name="Herndon D.R."/>
            <person name="Mousel M.R."/>
            <person name="Reif K.E."/>
            <person name="Taus N.S."/>
            <person name="Ifeonu O.O."/>
            <person name="Silva J.C."/>
            <person name="Suarez C.E."/>
            <person name="Brayton K.A."/>
        </authorList>
    </citation>
    <scope>NUCLEOTIDE SEQUENCE [LARGE SCALE GENOMIC DNA]</scope>
</reference>
<dbReference type="VEuPathDB" id="PiroplasmaDB:BBOV_II003830"/>